<evidence type="ECO:0000259" key="2">
    <source>
        <dbReference type="PROSITE" id="PS50113"/>
    </source>
</evidence>
<dbReference type="CDD" id="cd01948">
    <property type="entry name" value="EAL"/>
    <property type="match status" value="1"/>
</dbReference>
<dbReference type="Gene3D" id="3.30.450.20">
    <property type="entry name" value="PAS domain"/>
    <property type="match status" value="1"/>
</dbReference>
<dbReference type="PANTHER" id="PTHR33121:SF71">
    <property type="entry name" value="OXYGEN SENSOR PROTEIN DOSP"/>
    <property type="match status" value="1"/>
</dbReference>
<keyword evidence="6" id="KW-1185">Reference proteome</keyword>
<dbReference type="InterPro" id="IPR043128">
    <property type="entry name" value="Rev_trsase/Diguanyl_cyclase"/>
</dbReference>
<comment type="caution">
    <text evidence="5">The sequence shown here is derived from an EMBL/GenBank/DDBJ whole genome shotgun (WGS) entry which is preliminary data.</text>
</comment>
<gene>
    <name evidence="5" type="ORF">FHQ18_01220</name>
</gene>
<dbReference type="InterPro" id="IPR050706">
    <property type="entry name" value="Cyclic-di-GMP_PDE-like"/>
</dbReference>
<evidence type="ECO:0000259" key="1">
    <source>
        <dbReference type="PROSITE" id="PS50112"/>
    </source>
</evidence>
<dbReference type="Gene3D" id="3.30.70.270">
    <property type="match status" value="1"/>
</dbReference>
<dbReference type="CDD" id="cd00130">
    <property type="entry name" value="PAS"/>
    <property type="match status" value="1"/>
</dbReference>
<dbReference type="InterPro" id="IPR029787">
    <property type="entry name" value="Nucleotide_cyclase"/>
</dbReference>
<dbReference type="PANTHER" id="PTHR33121">
    <property type="entry name" value="CYCLIC DI-GMP PHOSPHODIESTERASE PDEF"/>
    <property type="match status" value="1"/>
</dbReference>
<dbReference type="InterPro" id="IPR013656">
    <property type="entry name" value="PAS_4"/>
</dbReference>
<dbReference type="InterPro" id="IPR035919">
    <property type="entry name" value="EAL_sf"/>
</dbReference>
<evidence type="ECO:0000313" key="6">
    <source>
        <dbReference type="Proteomes" id="UP000322876"/>
    </source>
</evidence>
<feature type="domain" description="GGDEF" evidence="4">
    <location>
        <begin position="172"/>
        <end position="308"/>
    </location>
</feature>
<dbReference type="InterPro" id="IPR000014">
    <property type="entry name" value="PAS"/>
</dbReference>
<dbReference type="Pfam" id="PF08448">
    <property type="entry name" value="PAS_4"/>
    <property type="match status" value="1"/>
</dbReference>
<dbReference type="InterPro" id="IPR000160">
    <property type="entry name" value="GGDEF_dom"/>
</dbReference>
<dbReference type="SUPFAM" id="SSF55785">
    <property type="entry name" value="PYP-like sensor domain (PAS domain)"/>
    <property type="match status" value="1"/>
</dbReference>
<feature type="domain" description="PAC" evidence="2">
    <location>
        <begin position="83"/>
        <end position="137"/>
    </location>
</feature>
<dbReference type="OrthoDB" id="9814202at2"/>
<dbReference type="Gene3D" id="3.20.20.450">
    <property type="entry name" value="EAL domain"/>
    <property type="match status" value="1"/>
</dbReference>
<reference evidence="5 6" key="1">
    <citation type="submission" date="2019-06" db="EMBL/GenBank/DDBJ databases">
        <title>Genomic insights into carbon and energy metabolism of Deferribacter autotrophicus revealed new metabolic traits in the phylum Deferribacteres.</title>
        <authorList>
            <person name="Slobodkin A.I."/>
            <person name="Slobodkina G.B."/>
            <person name="Allioux M."/>
            <person name="Alain K."/>
            <person name="Jebbar M."/>
            <person name="Shadrin V."/>
            <person name="Kublanov I.V."/>
            <person name="Toshchakov S.V."/>
            <person name="Bonch-Osmolovskaya E.A."/>
        </authorList>
    </citation>
    <scope>NUCLEOTIDE SEQUENCE [LARGE SCALE GENOMIC DNA]</scope>
    <source>
        <strain evidence="5 6">SL50</strain>
    </source>
</reference>
<accession>A0A5A8F612</accession>
<dbReference type="NCBIfam" id="TIGR00229">
    <property type="entry name" value="sensory_box"/>
    <property type="match status" value="1"/>
</dbReference>
<name>A0A5A8F612_9BACT</name>
<evidence type="ECO:0000313" key="5">
    <source>
        <dbReference type="EMBL" id="KAA0259526.1"/>
    </source>
</evidence>
<dbReference type="Pfam" id="PF00563">
    <property type="entry name" value="EAL"/>
    <property type="match status" value="1"/>
</dbReference>
<evidence type="ECO:0000259" key="3">
    <source>
        <dbReference type="PROSITE" id="PS50883"/>
    </source>
</evidence>
<proteinExistence type="predicted"/>
<dbReference type="Pfam" id="PF00990">
    <property type="entry name" value="GGDEF"/>
    <property type="match status" value="1"/>
</dbReference>
<dbReference type="PROSITE" id="PS50887">
    <property type="entry name" value="GGDEF"/>
    <property type="match status" value="1"/>
</dbReference>
<dbReference type="InterPro" id="IPR035965">
    <property type="entry name" value="PAS-like_dom_sf"/>
</dbReference>
<sequence length="564" mass="64948">MINLLNSEITYLLLKLIDSTDDLVFIKKREKDDKFRIIFVNRAFTNFFELKDEEIIGKTNFEFLPYDIARMCEISDKNAWKKGTFNHSLEKAIKGNKTHYLHVIKIPIKNKMGEVIAIVGHARDVTKLVKAKENLQILNKKLIFMAECDQLTGLYNRMKFKNEIKNRIKEGTPFSIAVIDLDNFMRINQSYGFDAGDNVLKVIAKELENEFSDQILGKTGGDEFAILFDGINDKEIILKEAYKIKTKLENMEIPIYNANITYSPSATVAVFCYNNEFKIDYQELLSNLKLTIIRGKEVGKGNIVVFDERLDSKERVKKLIKEENILMTAIKHKRIVSFFHPILCTKTGQIVAYEALARIKIGKEYISIGQFLNTAITSGLITKIDSLMLDYLNENHDRLRDLNIFINLSYKSFLNKDIIVKLKNSKVNLTLEITEQIAVENLHLLQEIHSKINRNYVVDDFGIGYSSLKTVIDMVSKGLISYLKIDGSLITDIDKNNEKRNVIDAIITIARKLGLKTIAEFIEDKKTFEILQELGVDYVQGFYFSKPLHIEELKVQLFEQVEKS</sequence>
<dbReference type="InterPro" id="IPR000700">
    <property type="entry name" value="PAS-assoc_C"/>
</dbReference>
<dbReference type="CDD" id="cd01949">
    <property type="entry name" value="GGDEF"/>
    <property type="match status" value="1"/>
</dbReference>
<dbReference type="PROSITE" id="PS50113">
    <property type="entry name" value="PAC"/>
    <property type="match status" value="1"/>
</dbReference>
<dbReference type="SMART" id="SM00267">
    <property type="entry name" value="GGDEF"/>
    <property type="match status" value="1"/>
</dbReference>
<protein>
    <submittedName>
        <fullName evidence="5">EAL domain-containing protein</fullName>
    </submittedName>
</protein>
<dbReference type="GO" id="GO:0071111">
    <property type="term" value="F:cyclic-guanylate-specific phosphodiesterase activity"/>
    <property type="evidence" value="ECO:0007669"/>
    <property type="project" value="InterPro"/>
</dbReference>
<dbReference type="PROSITE" id="PS50112">
    <property type="entry name" value="PAS"/>
    <property type="match status" value="1"/>
</dbReference>
<dbReference type="SMART" id="SM00052">
    <property type="entry name" value="EAL"/>
    <property type="match status" value="1"/>
</dbReference>
<feature type="domain" description="EAL" evidence="3">
    <location>
        <begin position="319"/>
        <end position="561"/>
    </location>
</feature>
<dbReference type="InterPro" id="IPR001633">
    <property type="entry name" value="EAL_dom"/>
</dbReference>
<feature type="domain" description="PAS" evidence="1">
    <location>
        <begin position="9"/>
        <end position="96"/>
    </location>
</feature>
<dbReference type="SUPFAM" id="SSF141868">
    <property type="entry name" value="EAL domain-like"/>
    <property type="match status" value="1"/>
</dbReference>
<evidence type="ECO:0000259" key="4">
    <source>
        <dbReference type="PROSITE" id="PS50887"/>
    </source>
</evidence>
<dbReference type="RefSeq" id="WP_149265346.1">
    <property type="nucleotide sequence ID" value="NZ_VFJB01000001.1"/>
</dbReference>
<dbReference type="SUPFAM" id="SSF55073">
    <property type="entry name" value="Nucleotide cyclase"/>
    <property type="match status" value="1"/>
</dbReference>
<dbReference type="Proteomes" id="UP000322876">
    <property type="component" value="Unassembled WGS sequence"/>
</dbReference>
<dbReference type="NCBIfam" id="TIGR00254">
    <property type="entry name" value="GGDEF"/>
    <property type="match status" value="1"/>
</dbReference>
<dbReference type="EMBL" id="VFJB01000001">
    <property type="protein sequence ID" value="KAA0259526.1"/>
    <property type="molecule type" value="Genomic_DNA"/>
</dbReference>
<dbReference type="AlphaFoldDB" id="A0A5A8F612"/>
<dbReference type="PROSITE" id="PS50883">
    <property type="entry name" value="EAL"/>
    <property type="match status" value="1"/>
</dbReference>
<organism evidence="5 6">
    <name type="scientific">Deferribacter autotrophicus</name>
    <dbReference type="NCBI Taxonomy" id="500465"/>
    <lineage>
        <taxon>Bacteria</taxon>
        <taxon>Pseudomonadati</taxon>
        <taxon>Deferribacterota</taxon>
        <taxon>Deferribacteres</taxon>
        <taxon>Deferribacterales</taxon>
        <taxon>Deferribacteraceae</taxon>
        <taxon>Deferribacter</taxon>
    </lineage>
</organism>